<gene>
    <name evidence="2" type="ORF">LTR24_007572</name>
</gene>
<feature type="region of interest" description="Disordered" evidence="1">
    <location>
        <begin position="1"/>
        <end position="63"/>
    </location>
</feature>
<reference evidence="2 3" key="1">
    <citation type="submission" date="2023-08" db="EMBL/GenBank/DDBJ databases">
        <title>Black Yeasts Isolated from many extreme environments.</title>
        <authorList>
            <person name="Coleine C."/>
            <person name="Stajich J.E."/>
            <person name="Selbmann L."/>
        </authorList>
    </citation>
    <scope>NUCLEOTIDE SEQUENCE [LARGE SCALE GENOMIC DNA]</scope>
    <source>
        <strain evidence="2 3">CCFEE 5885</strain>
    </source>
</reference>
<sequence>MDSLKGFTNQFSGGNNQAQQAEGQVPTQDQQQSSSGGGWFGGMGNKLNEAGGGGQASEKNEDYLDKGIHTPALLTRYTTVRQSSLKNSGMLTTIVTGIDFVQEKFMGAGAQNNESAVEQAKDEQISDYIRGQYKSTMGSDMPIKDKETRFG</sequence>
<protein>
    <submittedName>
        <fullName evidence="2">Uncharacterized protein</fullName>
    </submittedName>
</protein>
<evidence type="ECO:0000313" key="2">
    <source>
        <dbReference type="EMBL" id="KAK5084074.1"/>
    </source>
</evidence>
<feature type="compositionally biased region" description="Polar residues" evidence="1">
    <location>
        <begin position="1"/>
        <end position="12"/>
    </location>
</feature>
<accession>A0ABR0K2L6</accession>
<dbReference type="Proteomes" id="UP001345013">
    <property type="component" value="Unassembled WGS sequence"/>
</dbReference>
<dbReference type="PANTHER" id="PTHR40462:SF1">
    <property type="entry name" value="EXPRESSED PROTEIN"/>
    <property type="match status" value="1"/>
</dbReference>
<evidence type="ECO:0000313" key="3">
    <source>
        <dbReference type="Proteomes" id="UP001345013"/>
    </source>
</evidence>
<keyword evidence="3" id="KW-1185">Reference proteome</keyword>
<evidence type="ECO:0000256" key="1">
    <source>
        <dbReference type="SAM" id="MobiDB-lite"/>
    </source>
</evidence>
<name>A0ABR0K2L6_9EURO</name>
<feature type="compositionally biased region" description="Gly residues" evidence="1">
    <location>
        <begin position="35"/>
        <end position="55"/>
    </location>
</feature>
<feature type="compositionally biased region" description="Low complexity" evidence="1">
    <location>
        <begin position="13"/>
        <end position="34"/>
    </location>
</feature>
<comment type="caution">
    <text evidence="2">The sequence shown here is derived from an EMBL/GenBank/DDBJ whole genome shotgun (WGS) entry which is preliminary data.</text>
</comment>
<proteinExistence type="predicted"/>
<organism evidence="2 3">
    <name type="scientific">Lithohypha guttulata</name>
    <dbReference type="NCBI Taxonomy" id="1690604"/>
    <lineage>
        <taxon>Eukaryota</taxon>
        <taxon>Fungi</taxon>
        <taxon>Dikarya</taxon>
        <taxon>Ascomycota</taxon>
        <taxon>Pezizomycotina</taxon>
        <taxon>Eurotiomycetes</taxon>
        <taxon>Chaetothyriomycetidae</taxon>
        <taxon>Chaetothyriales</taxon>
        <taxon>Trichomeriaceae</taxon>
        <taxon>Lithohypha</taxon>
    </lineage>
</organism>
<dbReference type="EMBL" id="JAVRRG010000116">
    <property type="protein sequence ID" value="KAK5084074.1"/>
    <property type="molecule type" value="Genomic_DNA"/>
</dbReference>
<dbReference type="PANTHER" id="PTHR40462">
    <property type="entry name" value="CHROMOSOME 1, WHOLE GENOME SHOTGUN SEQUENCE"/>
    <property type="match status" value="1"/>
</dbReference>